<dbReference type="InterPro" id="IPR051453">
    <property type="entry name" value="MBL_Glyoxalase_II"/>
</dbReference>
<feature type="domain" description="Metallo-beta-lactamase" evidence="1">
    <location>
        <begin position="32"/>
        <end position="197"/>
    </location>
</feature>
<dbReference type="CDD" id="cd06262">
    <property type="entry name" value="metallo-hydrolase-like_MBL-fold"/>
    <property type="match status" value="1"/>
</dbReference>
<dbReference type="Pfam" id="PF00753">
    <property type="entry name" value="Lactamase_B"/>
    <property type="match status" value="1"/>
</dbReference>
<accession>A0A0B5I8P9</accession>
<proteinExistence type="predicted"/>
<dbReference type="EMBL" id="CP010407">
    <property type="protein sequence ID" value="AJF64614.1"/>
    <property type="molecule type" value="Genomic_DNA"/>
</dbReference>
<dbReference type="PANTHER" id="PTHR46233">
    <property type="entry name" value="HYDROXYACYLGLUTATHIONE HYDROLASE GLOC"/>
    <property type="match status" value="1"/>
</dbReference>
<dbReference type="SUPFAM" id="SSF56281">
    <property type="entry name" value="Metallo-hydrolase/oxidoreductase"/>
    <property type="match status" value="1"/>
</dbReference>
<dbReference type="GO" id="GO:0016787">
    <property type="term" value="F:hydrolase activity"/>
    <property type="evidence" value="ECO:0007669"/>
    <property type="project" value="UniProtKB-KW"/>
</dbReference>
<evidence type="ECO:0000313" key="3">
    <source>
        <dbReference type="Proteomes" id="UP000031774"/>
    </source>
</evidence>
<keyword evidence="3" id="KW-1185">Reference proteome</keyword>
<evidence type="ECO:0000313" key="2">
    <source>
        <dbReference type="EMBL" id="AJF64614.1"/>
    </source>
</evidence>
<keyword evidence="2" id="KW-0378">Hydrolase</keyword>
<dbReference type="Gene3D" id="3.60.15.10">
    <property type="entry name" value="Ribonuclease Z/Hydroxyacylglutathione hydrolase-like"/>
    <property type="match status" value="1"/>
</dbReference>
<dbReference type="PANTHER" id="PTHR46233:SF1">
    <property type="entry name" value="CONSERVED PROTEIN"/>
    <property type="match status" value="1"/>
</dbReference>
<dbReference type="InterPro" id="IPR036866">
    <property type="entry name" value="RibonucZ/Hydroxyglut_hydro"/>
</dbReference>
<dbReference type="KEGG" id="svt:SVTN_09420"/>
<name>A0A0B5I8P9_9ACTN</name>
<dbReference type="AlphaFoldDB" id="A0A0B5I8P9"/>
<dbReference type="Proteomes" id="UP000031774">
    <property type="component" value="Chromosome"/>
</dbReference>
<dbReference type="HOGENOM" id="CLU_030571_5_4_11"/>
<dbReference type="RefSeq" id="WP_041128669.1">
    <property type="nucleotide sequence ID" value="NZ_CP010407.1"/>
</dbReference>
<sequence length="218" mass="23486">MTYSGVVKVGGPADVHELTDLMISKVAVGPMDNNAYLLRCRATGEQLLIDAANEAGTLLTLIGDDGIAAVVTTHRHGDHWQALEEVVAATGARTYAGAYDVEGIPVPTDVPVEDGDTIRVGRVELTARRLVGHTPGSIALVYDDPHGHPHVFTGDCLFPGGVGNTWKDPEAFASLIHDVETKLFAVLPDESWIYPGHGRDTTLGDERPHLAEWHERGW</sequence>
<reference evidence="2 3" key="1">
    <citation type="submission" date="2014-12" db="EMBL/GenBank/DDBJ databases">
        <title>Complete genome sequence of Streptomyces vietnamensis strain GIMV4.0001, a genetic manipulable producer of the benzoisochromanequinone antibiotic granaticin.</title>
        <authorList>
            <person name="Deng M.R."/>
            <person name="Guo J."/>
            <person name="Ma L.Y."/>
            <person name="Feng G.D."/>
            <person name="Mo C.Y."/>
            <person name="Zhu H.H."/>
        </authorList>
    </citation>
    <scope>NUCLEOTIDE SEQUENCE [LARGE SCALE GENOMIC DNA]</scope>
    <source>
        <strain evidence="3">GIMV4.0001</strain>
    </source>
</reference>
<dbReference type="InterPro" id="IPR001279">
    <property type="entry name" value="Metallo-B-lactamas"/>
</dbReference>
<organism evidence="2 3">
    <name type="scientific">Streptomyces vietnamensis</name>
    <dbReference type="NCBI Taxonomy" id="362257"/>
    <lineage>
        <taxon>Bacteria</taxon>
        <taxon>Bacillati</taxon>
        <taxon>Actinomycetota</taxon>
        <taxon>Actinomycetes</taxon>
        <taxon>Kitasatosporales</taxon>
        <taxon>Streptomycetaceae</taxon>
        <taxon>Streptomyces</taxon>
    </lineage>
</organism>
<gene>
    <name evidence="2" type="ORF">SVTN_09420</name>
</gene>
<dbReference type="STRING" id="362257.SVTN_09420"/>
<dbReference type="SMART" id="SM00849">
    <property type="entry name" value="Lactamase_B"/>
    <property type="match status" value="1"/>
</dbReference>
<protein>
    <submittedName>
        <fullName evidence="2">Zn-dependent hydrolase</fullName>
    </submittedName>
</protein>
<evidence type="ECO:0000259" key="1">
    <source>
        <dbReference type="SMART" id="SM00849"/>
    </source>
</evidence>